<evidence type="ECO:0000313" key="5">
    <source>
        <dbReference type="EMBL" id="KWZ85300.1"/>
    </source>
</evidence>
<gene>
    <name evidence="5" type="ORF">HMPREF3213_00472</name>
</gene>
<keyword evidence="5" id="KW-0966">Cell projection</keyword>
<dbReference type="RefSeq" id="WP_026683912.1">
    <property type="nucleotide sequence ID" value="NZ_KQ955799.1"/>
</dbReference>
<dbReference type="InterPro" id="IPR001444">
    <property type="entry name" value="Flag_bb_rod_N"/>
</dbReference>
<dbReference type="PANTHER" id="PTHR30435:SF19">
    <property type="entry name" value="FLAGELLAR BASAL-BODY ROD PROTEIN FLGG"/>
    <property type="match status" value="1"/>
</dbReference>
<reference evidence="6" key="1">
    <citation type="submission" date="2016-01" db="EMBL/GenBank/DDBJ databases">
        <authorList>
            <person name="Mitreva M."/>
            <person name="Pepin K.H."/>
            <person name="Mihindukulasuriya K.A."/>
            <person name="Fulton R."/>
            <person name="Fronick C."/>
            <person name="O'Laughlin M."/>
            <person name="Miner T."/>
            <person name="Herter B."/>
            <person name="Rosa B.A."/>
            <person name="Cordes M."/>
            <person name="Tomlinson C."/>
            <person name="Wollam A."/>
            <person name="Palsikar V.B."/>
            <person name="Mardis E.R."/>
            <person name="Wilson R.K."/>
        </authorList>
    </citation>
    <scope>NUCLEOTIDE SEQUENCE [LARGE SCALE GENOMIC DNA]</scope>
    <source>
        <strain evidence="6">GED7749B</strain>
    </source>
</reference>
<dbReference type="Pfam" id="PF00460">
    <property type="entry name" value="Flg_bb_rod"/>
    <property type="match status" value="1"/>
</dbReference>
<dbReference type="PATRIC" id="fig|1398.22.peg.467"/>
<dbReference type="EMBL" id="LRPN01000017">
    <property type="protein sequence ID" value="KWZ85300.1"/>
    <property type="molecule type" value="Genomic_DNA"/>
</dbReference>
<keyword evidence="5" id="KW-0969">Cilium</keyword>
<dbReference type="SUPFAM" id="SSF117143">
    <property type="entry name" value="Flagellar hook protein flgE"/>
    <property type="match status" value="1"/>
</dbReference>
<feature type="domain" description="Flagellar basal-body/hook protein C-terminal" evidence="4">
    <location>
        <begin position="229"/>
        <end position="274"/>
    </location>
</feature>
<dbReference type="GO" id="GO:0009425">
    <property type="term" value="C:bacterial-type flagellum basal body"/>
    <property type="evidence" value="ECO:0007669"/>
    <property type="project" value="UniProtKB-SubCell"/>
</dbReference>
<evidence type="ECO:0000259" key="3">
    <source>
        <dbReference type="Pfam" id="PF00460"/>
    </source>
</evidence>
<evidence type="ECO:0000256" key="2">
    <source>
        <dbReference type="RuleBase" id="RU362116"/>
    </source>
</evidence>
<evidence type="ECO:0000259" key="4">
    <source>
        <dbReference type="Pfam" id="PF06429"/>
    </source>
</evidence>
<keyword evidence="5" id="KW-0282">Flagellum</keyword>
<dbReference type="GO" id="GO:0071978">
    <property type="term" value="P:bacterial-type flagellum-dependent swarming motility"/>
    <property type="evidence" value="ECO:0007669"/>
    <property type="project" value="TreeGrafter"/>
</dbReference>
<dbReference type="NCBIfam" id="TIGR03506">
    <property type="entry name" value="FlgEFG_subfam"/>
    <property type="match status" value="1"/>
</dbReference>
<proteinExistence type="inferred from homology"/>
<name>A0A133L179_HEYCO</name>
<dbReference type="InterPro" id="IPR037925">
    <property type="entry name" value="FlgE/F/G-like"/>
</dbReference>
<feature type="domain" description="Flagellar basal body rod protein N-terminal" evidence="3">
    <location>
        <begin position="5"/>
        <end position="35"/>
    </location>
</feature>
<evidence type="ECO:0000313" key="6">
    <source>
        <dbReference type="Proteomes" id="UP000070376"/>
    </source>
</evidence>
<dbReference type="PANTHER" id="PTHR30435">
    <property type="entry name" value="FLAGELLAR PROTEIN"/>
    <property type="match status" value="1"/>
</dbReference>
<sequence length="276" mass="30229">MNQSMLTATNTLRQLQDKIDTISHNVANVDTNGYKSKQASFTDLLVQQINNQPDTSKETGRKTPYGIRTGTGAKLAQAVISPSQGALEHTGRALDMAFTKENQYLKVLARANGSDEVAFTRNGALEVSPLENNRSVLTDANGNPVLDEHNAMITFRGNVADYAIRPNGTLQVAYSDGTRESFNFGVVQMRNPQVLEQAGNNLLRLPQNVNAANVYTDLTGANRSQISMQQGALEKSNVDLSAEITDLTKTERLYQFQSKTITLSDQMMGLVNNIRS</sequence>
<protein>
    <submittedName>
        <fullName evidence="5">Flagellar hook-basal body protein</fullName>
    </submittedName>
</protein>
<organism evidence="5 6">
    <name type="scientific">Heyndrickxia coagulans</name>
    <name type="common">Weizmannia coagulans</name>
    <dbReference type="NCBI Taxonomy" id="1398"/>
    <lineage>
        <taxon>Bacteria</taxon>
        <taxon>Bacillati</taxon>
        <taxon>Bacillota</taxon>
        <taxon>Bacilli</taxon>
        <taxon>Bacillales</taxon>
        <taxon>Bacillaceae</taxon>
        <taxon>Heyndrickxia</taxon>
    </lineage>
</organism>
<dbReference type="InterPro" id="IPR010930">
    <property type="entry name" value="Flg_bb/hook_C_dom"/>
</dbReference>
<keyword evidence="2" id="KW-0975">Bacterial flagellum</keyword>
<dbReference type="Proteomes" id="UP000070376">
    <property type="component" value="Unassembled WGS sequence"/>
</dbReference>
<comment type="subcellular location">
    <subcellularLocation>
        <location evidence="2">Bacterial flagellum basal body</location>
    </subcellularLocation>
</comment>
<dbReference type="AlphaFoldDB" id="A0A133L179"/>
<dbReference type="Pfam" id="PF06429">
    <property type="entry name" value="Flg_bbr_C"/>
    <property type="match status" value="1"/>
</dbReference>
<dbReference type="InterPro" id="IPR020013">
    <property type="entry name" value="Flagellar_FlgE/F/G"/>
</dbReference>
<accession>A0A133L179</accession>
<comment type="caution">
    <text evidence="5">The sequence shown here is derived from an EMBL/GenBank/DDBJ whole genome shotgun (WGS) entry which is preliminary data.</text>
</comment>
<evidence type="ECO:0000256" key="1">
    <source>
        <dbReference type="ARBA" id="ARBA00009677"/>
    </source>
</evidence>
<comment type="similarity">
    <text evidence="1 2">Belongs to the flagella basal body rod proteins family.</text>
</comment>